<dbReference type="InterPro" id="IPR009056">
    <property type="entry name" value="Cyt_c-like_dom"/>
</dbReference>
<comment type="caution">
    <text evidence="17">Lacks conserved residue(s) required for the propagation of feature annotation.</text>
</comment>
<evidence type="ECO:0000256" key="9">
    <source>
        <dbReference type="ARBA" id="ARBA00022723"/>
    </source>
</evidence>
<gene>
    <name evidence="22" type="ORF">DV701_05195</name>
</gene>
<keyword evidence="11 17" id="KW-1278">Translocase</keyword>
<comment type="subunit">
    <text evidence="17">The cytochrome bc1 complex is composed of a cytochrome b (QcrB), the Rieske iron-sulfur protein (QcrA) and a diheme cytochrome c (QcrC) subunit.</text>
</comment>
<feature type="binding site" description="axial binding residue" evidence="19">
    <location>
        <position position="167"/>
    </location>
    <ligand>
        <name>heme c</name>
        <dbReference type="ChEBI" id="CHEBI:61717"/>
        <label>2</label>
    </ligand>
    <ligandPart>
        <name>Fe</name>
        <dbReference type="ChEBI" id="CHEBI:18248"/>
    </ligandPart>
</feature>
<feature type="binding site" description="covalent" evidence="18">
    <location>
        <position position="64"/>
    </location>
    <ligand>
        <name>heme c</name>
        <dbReference type="ChEBI" id="CHEBI:61717"/>
        <label>1</label>
    </ligand>
</feature>
<dbReference type="InterPro" id="IPR036909">
    <property type="entry name" value="Cyt_c-like_dom_sf"/>
</dbReference>
<dbReference type="PIRSF" id="PIRSF000007">
    <property type="entry name" value="Ubiq_cycred_cyc"/>
    <property type="match status" value="1"/>
</dbReference>
<keyword evidence="8 17" id="KW-0812">Transmembrane</keyword>
<evidence type="ECO:0000256" key="7">
    <source>
        <dbReference type="ARBA" id="ARBA00022660"/>
    </source>
</evidence>
<keyword evidence="12 17" id="KW-0249">Electron transport</keyword>
<keyword evidence="23" id="KW-1185">Reference proteome</keyword>
<feature type="binding site" description="covalent" evidence="18">
    <location>
        <position position="163"/>
    </location>
    <ligand>
        <name>heme c</name>
        <dbReference type="ChEBI" id="CHEBI:61717"/>
        <label>2</label>
    </ligand>
</feature>
<dbReference type="PANTHER" id="PTHR33751">
    <property type="entry name" value="CBB3-TYPE CYTOCHROME C OXIDASE SUBUNIT FIXP"/>
    <property type="match status" value="1"/>
</dbReference>
<dbReference type="GO" id="GO:0020037">
    <property type="term" value="F:heme binding"/>
    <property type="evidence" value="ECO:0007669"/>
    <property type="project" value="UniProtKB-UniRule"/>
</dbReference>
<name>A0A345NKN6_9MICO</name>
<dbReference type="Proteomes" id="UP000253790">
    <property type="component" value="Chromosome"/>
</dbReference>
<sequence>MSSLAALRRSPIALLVVLLLGLTFTGTAYAALQPSAPGGAAAAAASADDVKEGHKLFLANCATCHGTNGEGVTGAGEGEGAYGPSLVGVGAAAVDFQVSTGRMPMAAPGVQAPQNPGNVLLSEEQISQLSAYVASLGPGPAIPEVNLEGADLAAGGAAYRTNCAMCHNASGTGGALTRGKYAPTLHGVDPVYMYEAMLTGPQSMPVFNDQNLTPEDKTNIIAFLKNIEEGGNSYGGAGLGSVGPAGDALFIWTLGIGALIALAVWIGRKAA</sequence>
<keyword evidence="22" id="KW-0456">Lyase</keyword>
<feature type="domain" description="Cytochrome c" evidence="21">
    <location>
        <begin position="150"/>
        <end position="228"/>
    </location>
</feature>
<dbReference type="SUPFAM" id="SSF46626">
    <property type="entry name" value="Cytochrome c"/>
    <property type="match status" value="2"/>
</dbReference>
<dbReference type="AlphaFoldDB" id="A0A345NKN6"/>
<dbReference type="GO" id="GO:0008121">
    <property type="term" value="F:quinol-cytochrome-c reductase activity"/>
    <property type="evidence" value="ECO:0007669"/>
    <property type="project" value="UniProtKB-UniRule"/>
</dbReference>
<evidence type="ECO:0000256" key="20">
    <source>
        <dbReference type="SAM" id="SignalP"/>
    </source>
</evidence>
<keyword evidence="4 17" id="KW-0813">Transport</keyword>
<evidence type="ECO:0000256" key="11">
    <source>
        <dbReference type="ARBA" id="ARBA00022967"/>
    </source>
</evidence>
<proteinExistence type="predicted"/>
<dbReference type="Pfam" id="PF00034">
    <property type="entry name" value="Cytochrom_C"/>
    <property type="match status" value="1"/>
</dbReference>
<keyword evidence="20" id="KW-0732">Signal</keyword>
<dbReference type="GO" id="GO:0005506">
    <property type="term" value="F:iron ion binding"/>
    <property type="evidence" value="ECO:0007669"/>
    <property type="project" value="UniProtKB-UniRule"/>
</dbReference>
<keyword evidence="5 17" id="KW-1003">Cell membrane</keyword>
<feature type="binding site" description="axial binding residue" evidence="19">
    <location>
        <position position="65"/>
    </location>
    <ligand>
        <name>heme c</name>
        <dbReference type="ChEBI" id="CHEBI:61717"/>
        <label>1</label>
    </ligand>
    <ligandPart>
        <name>Fe</name>
        <dbReference type="ChEBI" id="CHEBI:18248"/>
    </ligandPart>
</feature>
<keyword evidence="15 17" id="KW-0472">Membrane</keyword>
<evidence type="ECO:0000256" key="8">
    <source>
        <dbReference type="ARBA" id="ARBA00022692"/>
    </source>
</evidence>
<evidence type="ECO:0000256" key="6">
    <source>
        <dbReference type="ARBA" id="ARBA00022617"/>
    </source>
</evidence>
<dbReference type="GO" id="GO:0016829">
    <property type="term" value="F:lyase activity"/>
    <property type="evidence" value="ECO:0007669"/>
    <property type="project" value="UniProtKB-KW"/>
</dbReference>
<dbReference type="EMBL" id="CP031229">
    <property type="protein sequence ID" value="AXH95594.1"/>
    <property type="molecule type" value="Genomic_DNA"/>
</dbReference>
<keyword evidence="10" id="KW-0677">Repeat</keyword>
<dbReference type="KEGG" id="orn:DV701_05195"/>
<evidence type="ECO:0000256" key="1">
    <source>
        <dbReference type="ARBA" id="ARBA00004651"/>
    </source>
</evidence>
<evidence type="ECO:0000256" key="18">
    <source>
        <dbReference type="PIRSR" id="PIRSR000007-50"/>
    </source>
</evidence>
<feature type="signal peptide" evidence="20">
    <location>
        <begin position="1"/>
        <end position="30"/>
    </location>
</feature>
<evidence type="ECO:0000256" key="3">
    <source>
        <dbReference type="ARBA" id="ARBA00017819"/>
    </source>
</evidence>
<keyword evidence="7 17" id="KW-0679">Respiratory chain</keyword>
<keyword evidence="14 17" id="KW-0408">Iron</keyword>
<evidence type="ECO:0000256" key="5">
    <source>
        <dbReference type="ARBA" id="ARBA00022475"/>
    </source>
</evidence>
<feature type="chain" id="PRO_5016855748" description="Cytochrome bc1 complex cytochrome c subunit" evidence="20">
    <location>
        <begin position="31"/>
        <end position="271"/>
    </location>
</feature>
<dbReference type="PROSITE" id="PS51007">
    <property type="entry name" value="CYTC"/>
    <property type="match status" value="2"/>
</dbReference>
<dbReference type="Pfam" id="PF13442">
    <property type="entry name" value="Cytochrome_CBB3"/>
    <property type="match status" value="1"/>
</dbReference>
<comment type="subcellular location">
    <subcellularLocation>
        <location evidence="1 17">Cell membrane</location>
        <topology evidence="1 17">Multi-pass membrane protein</topology>
    </subcellularLocation>
</comment>
<dbReference type="PANTHER" id="PTHR33751:SF13">
    <property type="entry name" value="CYTOCHROME BC1 COMPLEX CYTOCHROME C SUBUNIT"/>
    <property type="match status" value="1"/>
</dbReference>
<evidence type="ECO:0000256" key="15">
    <source>
        <dbReference type="ARBA" id="ARBA00023136"/>
    </source>
</evidence>
<evidence type="ECO:0000256" key="14">
    <source>
        <dbReference type="ARBA" id="ARBA00023004"/>
    </source>
</evidence>
<evidence type="ECO:0000256" key="10">
    <source>
        <dbReference type="ARBA" id="ARBA00022737"/>
    </source>
</evidence>
<feature type="binding site" description="covalent" evidence="18">
    <location>
        <position position="61"/>
    </location>
    <ligand>
        <name>heme c</name>
        <dbReference type="ChEBI" id="CHEBI:61717"/>
        <label>1</label>
    </ligand>
</feature>
<protein>
    <recommendedName>
        <fullName evidence="3 17">Cytochrome bc1 complex cytochrome c subunit</fullName>
        <ecNumber evidence="2 17">7.1.1.8</ecNumber>
    </recommendedName>
</protein>
<reference evidence="22 23" key="1">
    <citation type="submission" date="2018-07" db="EMBL/GenBank/DDBJ databases">
        <title>Complete genome sequencing of Ornithinimicrobium sp. AMA3305.</title>
        <authorList>
            <person name="Bae J.-W."/>
        </authorList>
    </citation>
    <scope>NUCLEOTIDE SEQUENCE [LARGE SCALE GENOMIC DNA]</scope>
    <source>
        <strain evidence="22 23">AMA3305</strain>
    </source>
</reference>
<feature type="domain" description="Cytochrome c" evidence="21">
    <location>
        <begin position="48"/>
        <end position="137"/>
    </location>
</feature>
<dbReference type="EC" id="7.1.1.8" evidence="2 17"/>
<organism evidence="22 23">
    <name type="scientific">Ornithinimicrobium avium</name>
    <dbReference type="NCBI Taxonomy" id="2283195"/>
    <lineage>
        <taxon>Bacteria</taxon>
        <taxon>Bacillati</taxon>
        <taxon>Actinomycetota</taxon>
        <taxon>Actinomycetes</taxon>
        <taxon>Micrococcales</taxon>
        <taxon>Ornithinimicrobiaceae</taxon>
        <taxon>Ornithinimicrobium</taxon>
    </lineage>
</organism>
<feature type="binding site" description="covalent" evidence="18">
    <location>
        <position position="166"/>
    </location>
    <ligand>
        <name>heme c</name>
        <dbReference type="ChEBI" id="CHEBI:61717"/>
        <label>2</label>
    </ligand>
</feature>
<comment type="catalytic activity">
    <reaction evidence="16 17">
        <text>a quinol + 2 Fe(III)-[cytochrome c](out) = a quinone + 2 Fe(II)-[cytochrome c](out) + 2 H(+)(out)</text>
        <dbReference type="Rhea" id="RHEA:11484"/>
        <dbReference type="Rhea" id="RHEA-COMP:10350"/>
        <dbReference type="Rhea" id="RHEA-COMP:14399"/>
        <dbReference type="ChEBI" id="CHEBI:15378"/>
        <dbReference type="ChEBI" id="CHEBI:24646"/>
        <dbReference type="ChEBI" id="CHEBI:29033"/>
        <dbReference type="ChEBI" id="CHEBI:29034"/>
        <dbReference type="ChEBI" id="CHEBI:132124"/>
        <dbReference type="EC" id="7.1.1.8"/>
    </reaction>
</comment>
<evidence type="ECO:0000256" key="17">
    <source>
        <dbReference type="PIRNR" id="PIRNR000007"/>
    </source>
</evidence>
<feature type="transmembrane region" description="Helical" evidence="17">
    <location>
        <begin position="249"/>
        <end position="267"/>
    </location>
</feature>
<evidence type="ECO:0000256" key="12">
    <source>
        <dbReference type="ARBA" id="ARBA00022982"/>
    </source>
</evidence>
<dbReference type="Gene3D" id="1.10.760.10">
    <property type="entry name" value="Cytochrome c-like domain"/>
    <property type="match status" value="2"/>
</dbReference>
<evidence type="ECO:0000256" key="4">
    <source>
        <dbReference type="ARBA" id="ARBA00022448"/>
    </source>
</evidence>
<accession>A0A345NKN6</accession>
<keyword evidence="9 17" id="KW-0479">Metal-binding</keyword>
<evidence type="ECO:0000256" key="2">
    <source>
        <dbReference type="ARBA" id="ARBA00012951"/>
    </source>
</evidence>
<dbReference type="GO" id="GO:0005886">
    <property type="term" value="C:plasma membrane"/>
    <property type="evidence" value="ECO:0007669"/>
    <property type="project" value="UniProtKB-SubCell"/>
</dbReference>
<keyword evidence="13 17" id="KW-1133">Transmembrane helix</keyword>
<evidence type="ECO:0000256" key="19">
    <source>
        <dbReference type="PIRSR" id="PIRSR000007-51"/>
    </source>
</evidence>
<comment type="PTM">
    <text evidence="18">Binds 2 heme c groups covalently per subunit.</text>
</comment>
<evidence type="ECO:0000313" key="23">
    <source>
        <dbReference type="Proteomes" id="UP000253790"/>
    </source>
</evidence>
<evidence type="ECO:0000256" key="13">
    <source>
        <dbReference type="ARBA" id="ARBA00022989"/>
    </source>
</evidence>
<evidence type="ECO:0000313" key="22">
    <source>
        <dbReference type="EMBL" id="AXH95594.1"/>
    </source>
</evidence>
<evidence type="ECO:0000259" key="21">
    <source>
        <dbReference type="PROSITE" id="PS51007"/>
    </source>
</evidence>
<keyword evidence="6 17" id="KW-0349">Heme</keyword>
<evidence type="ECO:0000256" key="16">
    <source>
        <dbReference type="ARBA" id="ARBA00029351"/>
    </source>
</evidence>
<dbReference type="RefSeq" id="WP_114927359.1">
    <property type="nucleotide sequence ID" value="NZ_CP031229.1"/>
</dbReference>
<dbReference type="InterPro" id="IPR050597">
    <property type="entry name" value="Cytochrome_c_Oxidase_Subunit"/>
</dbReference>
<dbReference type="OrthoDB" id="9811281at2"/>
<dbReference type="InterPro" id="IPR009152">
    <property type="entry name" value="bc1_cytC-su"/>
</dbReference>